<evidence type="ECO:0000256" key="2">
    <source>
        <dbReference type="SAM" id="MobiDB-lite"/>
    </source>
</evidence>
<feature type="coiled-coil region" evidence="1">
    <location>
        <begin position="80"/>
        <end position="135"/>
    </location>
</feature>
<sequence length="348" mass="39742">MEAQNETFQRVEDEPVKPTPQDSTLTYSEILSSWQLGTQVFQLQEKGELELLKGLDGRFEELYRDFKCTQAQLQSELSTREEIQQALDEQRSATNTLRQKLADEEILRKNMQTLLRTQQDKTKELEERLEKEESATRLSDNAHTVAKARLDQMQVELSLRMCAEDMEGSELKVQTAMKSHTQDCIEQLRCATAHLIKEHSDEIFRDVDLKFGELRENHMNMALRVNTEVAKLRRHADDLNEEVSSRVNSYNEASVRTVGELTARIDNGDAARLKVEQNVTEEQIALKAALAQAEVFEERMKFAEKAVKDSDVARGWLERTAAVSAKPAHLCPSSRPSHLFTTKPTPLP</sequence>
<dbReference type="Proteomes" id="UP001190700">
    <property type="component" value="Unassembled WGS sequence"/>
</dbReference>
<proteinExistence type="predicted"/>
<reference evidence="3 4" key="1">
    <citation type="journal article" date="2015" name="Genome Biol. Evol.">
        <title>Comparative Genomics of a Bacterivorous Green Alga Reveals Evolutionary Causalities and Consequences of Phago-Mixotrophic Mode of Nutrition.</title>
        <authorList>
            <person name="Burns J.A."/>
            <person name="Paasch A."/>
            <person name="Narechania A."/>
            <person name="Kim E."/>
        </authorList>
    </citation>
    <scope>NUCLEOTIDE SEQUENCE [LARGE SCALE GENOMIC DNA]</scope>
    <source>
        <strain evidence="3 4">PLY_AMNH</strain>
    </source>
</reference>
<accession>A0AAE0BDB4</accession>
<dbReference type="EMBL" id="LGRX02035641">
    <property type="protein sequence ID" value="KAK3233742.1"/>
    <property type="molecule type" value="Genomic_DNA"/>
</dbReference>
<evidence type="ECO:0000313" key="4">
    <source>
        <dbReference type="Proteomes" id="UP001190700"/>
    </source>
</evidence>
<feature type="region of interest" description="Disordered" evidence="2">
    <location>
        <begin position="1"/>
        <end position="22"/>
    </location>
</feature>
<comment type="caution">
    <text evidence="3">The sequence shown here is derived from an EMBL/GenBank/DDBJ whole genome shotgun (WGS) entry which is preliminary data.</text>
</comment>
<feature type="compositionally biased region" description="Polar residues" evidence="2">
    <location>
        <begin position="334"/>
        <end position="348"/>
    </location>
</feature>
<evidence type="ECO:0000256" key="1">
    <source>
        <dbReference type="SAM" id="Coils"/>
    </source>
</evidence>
<keyword evidence="4" id="KW-1185">Reference proteome</keyword>
<name>A0AAE0BDB4_9CHLO</name>
<keyword evidence="1" id="KW-0175">Coiled coil</keyword>
<evidence type="ECO:0000313" key="3">
    <source>
        <dbReference type="EMBL" id="KAK3233742.1"/>
    </source>
</evidence>
<feature type="region of interest" description="Disordered" evidence="2">
    <location>
        <begin position="327"/>
        <end position="348"/>
    </location>
</feature>
<gene>
    <name evidence="3" type="ORF">CYMTET_55986</name>
</gene>
<organism evidence="3 4">
    <name type="scientific">Cymbomonas tetramitiformis</name>
    <dbReference type="NCBI Taxonomy" id="36881"/>
    <lineage>
        <taxon>Eukaryota</taxon>
        <taxon>Viridiplantae</taxon>
        <taxon>Chlorophyta</taxon>
        <taxon>Pyramimonadophyceae</taxon>
        <taxon>Pyramimonadales</taxon>
        <taxon>Pyramimonadaceae</taxon>
        <taxon>Cymbomonas</taxon>
    </lineage>
</organism>
<protein>
    <submittedName>
        <fullName evidence="3">Uncharacterized protein</fullName>
    </submittedName>
</protein>
<dbReference type="AlphaFoldDB" id="A0AAE0BDB4"/>